<evidence type="ECO:0000256" key="2">
    <source>
        <dbReference type="ARBA" id="ARBA00007090"/>
    </source>
</evidence>
<dbReference type="Pfam" id="PF00912">
    <property type="entry name" value="Transgly"/>
    <property type="match status" value="1"/>
</dbReference>
<evidence type="ECO:0000313" key="16">
    <source>
        <dbReference type="EMBL" id="SHN69151.1"/>
    </source>
</evidence>
<dbReference type="GO" id="GO:0009252">
    <property type="term" value="P:peptidoglycan biosynthetic process"/>
    <property type="evidence" value="ECO:0007669"/>
    <property type="project" value="UniProtKB-UniPathway"/>
</dbReference>
<evidence type="ECO:0000256" key="7">
    <source>
        <dbReference type="ARBA" id="ARBA00022679"/>
    </source>
</evidence>
<dbReference type="InterPro" id="IPR011815">
    <property type="entry name" value="PBP_1c"/>
</dbReference>
<dbReference type="InterPro" id="IPR036950">
    <property type="entry name" value="PBP_transglycosylase"/>
</dbReference>
<evidence type="ECO:0000256" key="8">
    <source>
        <dbReference type="ARBA" id="ARBA00022801"/>
    </source>
</evidence>
<dbReference type="GO" id="GO:0006508">
    <property type="term" value="P:proteolysis"/>
    <property type="evidence" value="ECO:0007669"/>
    <property type="project" value="UniProtKB-KW"/>
</dbReference>
<dbReference type="RefSeq" id="WP_072697601.1">
    <property type="nucleotide sequence ID" value="NZ_FRDI01000011.1"/>
</dbReference>
<proteinExistence type="inferred from homology"/>
<evidence type="ECO:0000259" key="13">
    <source>
        <dbReference type="Pfam" id="PF00905"/>
    </source>
</evidence>
<evidence type="ECO:0000256" key="4">
    <source>
        <dbReference type="ARBA" id="ARBA00022645"/>
    </source>
</evidence>
<keyword evidence="8" id="KW-0378">Hydrolase</keyword>
<dbReference type="GO" id="GO:0008955">
    <property type="term" value="F:peptidoglycan glycosyltransferase activity"/>
    <property type="evidence" value="ECO:0007669"/>
    <property type="project" value="UniProtKB-EC"/>
</dbReference>
<dbReference type="SUPFAM" id="SSF53955">
    <property type="entry name" value="Lysozyme-like"/>
    <property type="match status" value="1"/>
</dbReference>
<dbReference type="InterPro" id="IPR012338">
    <property type="entry name" value="Beta-lactam/transpept-like"/>
</dbReference>
<reference evidence="16 17" key="1">
    <citation type="submission" date="2016-12" db="EMBL/GenBank/DDBJ databases">
        <authorList>
            <person name="Song W.-J."/>
            <person name="Kurnit D.M."/>
        </authorList>
    </citation>
    <scope>NUCLEOTIDE SEQUENCE [LARGE SCALE GENOMIC DNA]</scope>
    <source>
        <strain evidence="16 17">DSM 11393</strain>
    </source>
</reference>
<dbReference type="GO" id="GO:0030288">
    <property type="term" value="C:outer membrane-bounded periplasmic space"/>
    <property type="evidence" value="ECO:0007669"/>
    <property type="project" value="TreeGrafter"/>
</dbReference>
<feature type="domain" description="Penicillin-binding C-terminal" evidence="15">
    <location>
        <begin position="691"/>
        <end position="774"/>
    </location>
</feature>
<keyword evidence="12" id="KW-0472">Membrane</keyword>
<dbReference type="STRING" id="1121455.SAMN02745728_01912"/>
<evidence type="ECO:0000259" key="14">
    <source>
        <dbReference type="Pfam" id="PF00912"/>
    </source>
</evidence>
<comment type="pathway">
    <text evidence="1">Cell wall biogenesis; peptidoglycan biosynthesis.</text>
</comment>
<organism evidence="16 17">
    <name type="scientific">Desulfovibrio litoralis DSM 11393</name>
    <dbReference type="NCBI Taxonomy" id="1121455"/>
    <lineage>
        <taxon>Bacteria</taxon>
        <taxon>Pseudomonadati</taxon>
        <taxon>Thermodesulfobacteriota</taxon>
        <taxon>Desulfovibrionia</taxon>
        <taxon>Desulfovibrionales</taxon>
        <taxon>Desulfovibrionaceae</taxon>
        <taxon>Desulfovibrio</taxon>
    </lineage>
</organism>
<dbReference type="GO" id="GO:0008658">
    <property type="term" value="F:penicillin binding"/>
    <property type="evidence" value="ECO:0007669"/>
    <property type="project" value="InterPro"/>
</dbReference>
<keyword evidence="12" id="KW-0812">Transmembrane</keyword>
<dbReference type="InterPro" id="IPR009647">
    <property type="entry name" value="PBP_C"/>
</dbReference>
<protein>
    <recommendedName>
        <fullName evidence="10">peptidoglycan glycosyltransferase</fullName>
        <ecNumber evidence="10">2.4.99.28</ecNumber>
    </recommendedName>
</protein>
<dbReference type="EMBL" id="FRDI01000011">
    <property type="protein sequence ID" value="SHN69151.1"/>
    <property type="molecule type" value="Genomic_DNA"/>
</dbReference>
<evidence type="ECO:0000256" key="12">
    <source>
        <dbReference type="SAM" id="Phobius"/>
    </source>
</evidence>
<keyword evidence="6" id="KW-0328">Glycosyltransferase</keyword>
<dbReference type="AlphaFoldDB" id="A0A1M7TER3"/>
<dbReference type="PANTHER" id="PTHR32282">
    <property type="entry name" value="BINDING PROTEIN TRANSPEPTIDASE, PUTATIVE-RELATED"/>
    <property type="match status" value="1"/>
</dbReference>
<feature type="domain" description="Penicillin-binding protein transpeptidase" evidence="13">
    <location>
        <begin position="320"/>
        <end position="602"/>
    </location>
</feature>
<dbReference type="Gene3D" id="3.40.710.10">
    <property type="entry name" value="DD-peptidase/beta-lactamase superfamily"/>
    <property type="match status" value="1"/>
</dbReference>
<keyword evidence="12" id="KW-1133">Transmembrane helix</keyword>
<evidence type="ECO:0000256" key="1">
    <source>
        <dbReference type="ARBA" id="ARBA00004752"/>
    </source>
</evidence>
<keyword evidence="7" id="KW-0808">Transferase</keyword>
<dbReference type="PANTHER" id="PTHR32282:SF15">
    <property type="entry name" value="PENICILLIN-BINDING PROTEIN 1C"/>
    <property type="match status" value="1"/>
</dbReference>
<comment type="catalytic activity">
    <reaction evidence="11">
        <text>[GlcNAc-(1-&gt;4)-Mur2Ac(oyl-L-Ala-gamma-D-Glu-L-Lys-D-Ala-D-Ala)](n)-di-trans,octa-cis-undecaprenyl diphosphate + beta-D-GlcNAc-(1-&gt;4)-Mur2Ac(oyl-L-Ala-gamma-D-Glu-L-Lys-D-Ala-D-Ala)-di-trans,octa-cis-undecaprenyl diphosphate = [GlcNAc-(1-&gt;4)-Mur2Ac(oyl-L-Ala-gamma-D-Glu-L-Lys-D-Ala-D-Ala)](n+1)-di-trans,octa-cis-undecaprenyl diphosphate + di-trans,octa-cis-undecaprenyl diphosphate + H(+)</text>
        <dbReference type="Rhea" id="RHEA:23708"/>
        <dbReference type="Rhea" id="RHEA-COMP:9602"/>
        <dbReference type="Rhea" id="RHEA-COMP:9603"/>
        <dbReference type="ChEBI" id="CHEBI:15378"/>
        <dbReference type="ChEBI" id="CHEBI:58405"/>
        <dbReference type="ChEBI" id="CHEBI:60033"/>
        <dbReference type="ChEBI" id="CHEBI:78435"/>
        <dbReference type="EC" id="2.4.99.28"/>
    </reaction>
</comment>
<sequence>MIHKISFFNPLFKIFLLLFSALAVWFAYLFLLLFLLPSQRELVEDFYISPTVYDRNNTLFAARLSVKEEWLFPIPLKDMGKWLPKICIAVEDRRFYEHNGVDPLALLRAIGQNIKAKRVISGASTVSSQLIRLSHPRERNLKSKLFEFIQAVKLELELSKDEILELYLNRAPFGGTLRGVEAASRQYFGKRAKELSLSESAMLIALLRGPTYYRPDRNETALRERRDQILNLLFQKGIISEADFNLAKEETIPLSKYQMPAEARHYFDLLLETLSKEEFKWFRNKERFGIISSLDLKKQKQVEAFLKNYLASYSPDLTASLIALDNHSGEILVYVGNARYEHGTDKNWVDCVRARRSPGSILKPFLYLTAFERGFFIPKSLIADSPLAFSGIAPRNFDEKYRGPVTVGFALSESLNAPAIRVLRRIGYEDSLIALRRLGFSFLTQKSGFYGDSLILGGCEVNALQVANAYSVLARLGIPKPMSLVKQQGLNKNTEKADESLKLFVKGSELGKDPLFSESAAWFVADTLNNRRKVASLVSGTGNEILPNIAFKTGTSFGLRDAWCAAYTPRYTVVTWVGNMNGTSDKDLVGLRIAAPIALRILNDFMKTYMGTRSSDLNKYWYKMPDDIEEFQACSVSGQGLTPQCPSSIPALRIKNVSSTKPCSLHKSVGSVVQTIWPSELADFALKFKAQVRHSPKIQITSPLPKSKIFIRQNVKDQKISLVSEGGAGKIYWYIDKTFFAVQQSGEQLLWEMSEGRHSISVVDEAGKTDKIEINIFGIGSKAAPSSLLPVLNLELNTTNSTTQSN</sequence>
<keyword evidence="9" id="KW-0511">Multifunctional enzyme</keyword>
<evidence type="ECO:0000256" key="11">
    <source>
        <dbReference type="ARBA" id="ARBA00049902"/>
    </source>
</evidence>
<evidence type="ECO:0000256" key="9">
    <source>
        <dbReference type="ARBA" id="ARBA00023268"/>
    </source>
</evidence>
<feature type="domain" description="Glycosyl transferase family 51" evidence="14">
    <location>
        <begin position="67"/>
        <end position="231"/>
    </location>
</feature>
<evidence type="ECO:0000259" key="15">
    <source>
        <dbReference type="Pfam" id="PF06832"/>
    </source>
</evidence>
<dbReference type="NCBIfam" id="TIGR02073">
    <property type="entry name" value="PBP_1c"/>
    <property type="match status" value="1"/>
</dbReference>
<evidence type="ECO:0000256" key="5">
    <source>
        <dbReference type="ARBA" id="ARBA00022670"/>
    </source>
</evidence>
<comment type="similarity">
    <text evidence="2">In the C-terminal section; belongs to the transpeptidase family.</text>
</comment>
<dbReference type="SUPFAM" id="SSF56601">
    <property type="entry name" value="beta-lactamase/transpeptidase-like"/>
    <property type="match status" value="1"/>
</dbReference>
<accession>A0A1M7TER3</accession>
<dbReference type="InterPro" id="IPR001264">
    <property type="entry name" value="Glyco_trans_51"/>
</dbReference>
<keyword evidence="4" id="KW-0121">Carboxypeptidase</keyword>
<dbReference type="EC" id="2.4.99.28" evidence="10"/>
<dbReference type="Gene3D" id="1.10.3810.10">
    <property type="entry name" value="Biosynthetic peptidoglycan transglycosylase-like"/>
    <property type="match status" value="1"/>
</dbReference>
<evidence type="ECO:0000256" key="3">
    <source>
        <dbReference type="ARBA" id="ARBA00007739"/>
    </source>
</evidence>
<keyword evidence="17" id="KW-1185">Reference proteome</keyword>
<keyword evidence="5" id="KW-0645">Protease</keyword>
<dbReference type="OrthoDB" id="9766909at2"/>
<dbReference type="Proteomes" id="UP000186469">
    <property type="component" value="Unassembled WGS sequence"/>
</dbReference>
<dbReference type="UniPathway" id="UPA00219"/>
<dbReference type="InterPro" id="IPR023346">
    <property type="entry name" value="Lysozyme-like_dom_sf"/>
</dbReference>
<evidence type="ECO:0000313" key="17">
    <source>
        <dbReference type="Proteomes" id="UP000186469"/>
    </source>
</evidence>
<dbReference type="InterPro" id="IPR001460">
    <property type="entry name" value="PCN-bd_Tpept"/>
</dbReference>
<name>A0A1M7TER3_9BACT</name>
<dbReference type="GO" id="GO:0004180">
    <property type="term" value="F:carboxypeptidase activity"/>
    <property type="evidence" value="ECO:0007669"/>
    <property type="project" value="UniProtKB-KW"/>
</dbReference>
<dbReference type="Pfam" id="PF06832">
    <property type="entry name" value="BiPBP_C"/>
    <property type="match status" value="1"/>
</dbReference>
<gene>
    <name evidence="16" type="ORF">SAMN02745728_01912</name>
</gene>
<comment type="similarity">
    <text evidence="3">In the N-terminal section; belongs to the glycosyltransferase 51 family.</text>
</comment>
<dbReference type="Pfam" id="PF00905">
    <property type="entry name" value="Transpeptidase"/>
    <property type="match status" value="1"/>
</dbReference>
<dbReference type="InterPro" id="IPR050396">
    <property type="entry name" value="Glycosyltr_51/Transpeptidase"/>
</dbReference>
<feature type="transmembrane region" description="Helical" evidence="12">
    <location>
        <begin position="12"/>
        <end position="36"/>
    </location>
</feature>
<evidence type="ECO:0000256" key="6">
    <source>
        <dbReference type="ARBA" id="ARBA00022676"/>
    </source>
</evidence>
<evidence type="ECO:0000256" key="10">
    <source>
        <dbReference type="ARBA" id="ARBA00044770"/>
    </source>
</evidence>